<dbReference type="PANTHER" id="PTHR10166">
    <property type="entry name" value="VOLTAGE-DEPENDENT CALCIUM CHANNEL SUBUNIT ALPHA-2/DELTA-RELATED"/>
    <property type="match status" value="1"/>
</dbReference>
<name>A0ABQ8TV22_PERAM</name>
<evidence type="ECO:0000313" key="3">
    <source>
        <dbReference type="Proteomes" id="UP001148838"/>
    </source>
</evidence>
<dbReference type="InterPro" id="IPR013680">
    <property type="entry name" value="VDCC_a2/dsu"/>
</dbReference>
<sequence length="460" mass="53286">MAFKKDFQQRFGVTIAFVATHSGLTRWQEFPGEEVRGQPRFGDIHNRAIDEIWYKRAVEQNYVEEDSFVYSVPFDDGEGYKNDTVVTASHAIFVHKANSEIKTTRYPVAVVGFQFRHMSLQALFKNITSTCDGCRMSCDSDELECYLLDNNGYIVVSESLRDTGKFFGEVQGSIMEMMVAEEIFKRIRMFDYQAVCFREDGSRNRAAFLLTNISVAPNNCHLSILSWQPLNHLKWMMEWFVGNIVWLAIESNLNFLWHLTDAFSSYDDYHDGSDFATDTTFVEDSEEQNMKPTEPPYEKLQINRTRPEPCDMEMELYQLESRNERAFSKKADECNRPFVVQKVSYSNMILVVVDALCSLEERELSVAPNEVRYNNTLACFKVHTTELPRKRPATCIRHHPRTSKWADNRQATNFECTLTPCDLNCGFLLTNSDVYYANQDFRPVDRKFSSDTADEDECDV</sequence>
<keyword evidence="3" id="KW-1185">Reference proteome</keyword>
<reference evidence="2 3" key="1">
    <citation type="journal article" date="2022" name="Allergy">
        <title>Genome assembly and annotation of Periplaneta americana reveal a comprehensive cockroach allergen profile.</title>
        <authorList>
            <person name="Wang L."/>
            <person name="Xiong Q."/>
            <person name="Saelim N."/>
            <person name="Wang L."/>
            <person name="Nong W."/>
            <person name="Wan A.T."/>
            <person name="Shi M."/>
            <person name="Liu X."/>
            <person name="Cao Q."/>
            <person name="Hui J.H.L."/>
            <person name="Sookrung N."/>
            <person name="Leung T.F."/>
            <person name="Tungtrongchitr A."/>
            <person name="Tsui S.K.W."/>
        </authorList>
    </citation>
    <scope>NUCLEOTIDE SEQUENCE [LARGE SCALE GENOMIC DNA]</scope>
    <source>
        <strain evidence="2">PWHHKU_190912</strain>
    </source>
</reference>
<comment type="caution">
    <text evidence="2">The sequence shown here is derived from an EMBL/GenBank/DDBJ whole genome shotgun (WGS) entry which is preliminary data.</text>
</comment>
<proteinExistence type="predicted"/>
<evidence type="ECO:0000313" key="2">
    <source>
        <dbReference type="EMBL" id="KAJ4450539.1"/>
    </source>
</evidence>
<accession>A0ABQ8TV22</accession>
<evidence type="ECO:0000259" key="1">
    <source>
        <dbReference type="Pfam" id="PF08473"/>
    </source>
</evidence>
<dbReference type="Proteomes" id="UP001148838">
    <property type="component" value="Unassembled WGS sequence"/>
</dbReference>
<dbReference type="PANTHER" id="PTHR10166:SF63">
    <property type="entry name" value="STRAIGHTJACKET, ISOFORM C"/>
    <property type="match status" value="1"/>
</dbReference>
<feature type="domain" description="Voltage-dependent calcium channel alpha-2/delta subunit conserved region" evidence="1">
    <location>
        <begin position="8"/>
        <end position="207"/>
    </location>
</feature>
<organism evidence="2 3">
    <name type="scientific">Periplaneta americana</name>
    <name type="common">American cockroach</name>
    <name type="synonym">Blatta americana</name>
    <dbReference type="NCBI Taxonomy" id="6978"/>
    <lineage>
        <taxon>Eukaryota</taxon>
        <taxon>Metazoa</taxon>
        <taxon>Ecdysozoa</taxon>
        <taxon>Arthropoda</taxon>
        <taxon>Hexapoda</taxon>
        <taxon>Insecta</taxon>
        <taxon>Pterygota</taxon>
        <taxon>Neoptera</taxon>
        <taxon>Polyneoptera</taxon>
        <taxon>Dictyoptera</taxon>
        <taxon>Blattodea</taxon>
        <taxon>Blattoidea</taxon>
        <taxon>Blattidae</taxon>
        <taxon>Blattinae</taxon>
        <taxon>Periplaneta</taxon>
    </lineage>
</organism>
<dbReference type="InterPro" id="IPR051173">
    <property type="entry name" value="Ca_channel_alpha-2/delta"/>
</dbReference>
<protein>
    <recommendedName>
        <fullName evidence="1">Voltage-dependent calcium channel alpha-2/delta subunit conserved region domain-containing protein</fullName>
    </recommendedName>
</protein>
<gene>
    <name evidence="2" type="ORF">ANN_01966</name>
</gene>
<dbReference type="Pfam" id="PF08473">
    <property type="entry name" value="VGCC_alpha2"/>
    <property type="match status" value="1"/>
</dbReference>
<dbReference type="EMBL" id="JAJSOF020000003">
    <property type="protein sequence ID" value="KAJ4450539.1"/>
    <property type="molecule type" value="Genomic_DNA"/>
</dbReference>